<proteinExistence type="inferred from homology"/>
<dbReference type="GO" id="GO:0008233">
    <property type="term" value="F:peptidase activity"/>
    <property type="evidence" value="ECO:0007669"/>
    <property type="project" value="UniProtKB-KW"/>
</dbReference>
<comment type="caution">
    <text evidence="4">The sequence shown here is derived from an EMBL/GenBank/DDBJ whole genome shotgun (WGS) entry which is preliminary data.</text>
</comment>
<dbReference type="PANTHER" id="PTHR30217">
    <property type="entry name" value="PEPTIDASE U32 FAMILY"/>
    <property type="match status" value="1"/>
</dbReference>
<gene>
    <name evidence="4" type="ORF">LCGC14_0867270</name>
</gene>
<protein>
    <recommendedName>
        <fullName evidence="5">Peptidase family U32 C-terminal domain-containing protein</fullName>
    </recommendedName>
</protein>
<dbReference type="InterPro" id="IPR051454">
    <property type="entry name" value="RNA/ubiquinone_mod_enzymes"/>
</dbReference>
<keyword evidence="2" id="KW-0378">Hydrolase</keyword>
<evidence type="ECO:0000256" key="1">
    <source>
        <dbReference type="ARBA" id="ARBA00022670"/>
    </source>
</evidence>
<dbReference type="EMBL" id="LAZR01002661">
    <property type="protein sequence ID" value="KKN27169.1"/>
    <property type="molecule type" value="Genomic_DNA"/>
</dbReference>
<dbReference type="GO" id="GO:0006508">
    <property type="term" value="P:proteolysis"/>
    <property type="evidence" value="ECO:0007669"/>
    <property type="project" value="UniProtKB-KW"/>
</dbReference>
<dbReference type="InterPro" id="IPR001539">
    <property type="entry name" value="Peptidase_U32"/>
</dbReference>
<feature type="non-terminal residue" evidence="4">
    <location>
        <position position="390"/>
    </location>
</feature>
<keyword evidence="1" id="KW-0645">Protease</keyword>
<comment type="similarity">
    <text evidence="3">Belongs to the peptidase U32 family.</text>
</comment>
<evidence type="ECO:0008006" key="5">
    <source>
        <dbReference type="Google" id="ProtNLM"/>
    </source>
</evidence>
<sequence length="390" mass="45162">MEFRPELLAPVQDWKSLKIVSGLADAVYFGVENYNMRNKAKNFERKDLEKVVDFCHNQNPPLKAYLTTNILIYDSELQDLENLISEAKTSEIDAIIAHDLAAIRIAKKYNIDFHISTQANVSNIEAAKFFEELGAERIILARELSLKQIKLIKHLLIKTKIECFIHGSMCTSISGRCYFSATLSNSEQDSANRGNCTQPCRREWRVIDDSNNEFIYDGQMFLNAKDLCMIEYIPELINAKIDTFKIEGRMKDPLYVKTVTECYKEALDAHLSGTYSKIKIQNWIERLSKVYNRGYHTGFYFSRPTIKDIEFERRGNKSPFRKHYIGKILSYDKISKTANVLIENQEISLKLGDEIIIEGSKTYMIEKIKRMIYKGSKIEAIMRNDFIYPA</sequence>
<evidence type="ECO:0000313" key="4">
    <source>
        <dbReference type="EMBL" id="KKN27169.1"/>
    </source>
</evidence>
<evidence type="ECO:0000256" key="2">
    <source>
        <dbReference type="ARBA" id="ARBA00022801"/>
    </source>
</evidence>
<dbReference type="PANTHER" id="PTHR30217:SF6">
    <property type="entry name" value="TRNA HYDROXYLATION PROTEIN P"/>
    <property type="match status" value="1"/>
</dbReference>
<accession>A0A0F9PAK7</accession>
<name>A0A0F9PAK7_9ZZZZ</name>
<dbReference type="Pfam" id="PF01136">
    <property type="entry name" value="Peptidase_U32"/>
    <property type="match status" value="1"/>
</dbReference>
<evidence type="ECO:0000256" key="3">
    <source>
        <dbReference type="ARBA" id="ARBA00038374"/>
    </source>
</evidence>
<dbReference type="AlphaFoldDB" id="A0A0F9PAK7"/>
<reference evidence="4" key="1">
    <citation type="journal article" date="2015" name="Nature">
        <title>Complex archaea that bridge the gap between prokaryotes and eukaryotes.</title>
        <authorList>
            <person name="Spang A."/>
            <person name="Saw J.H."/>
            <person name="Jorgensen S.L."/>
            <person name="Zaremba-Niedzwiedzka K."/>
            <person name="Martijn J."/>
            <person name="Lind A.E."/>
            <person name="van Eijk R."/>
            <person name="Schleper C."/>
            <person name="Guy L."/>
            <person name="Ettema T.J."/>
        </authorList>
    </citation>
    <scope>NUCLEOTIDE SEQUENCE</scope>
</reference>
<organism evidence="4">
    <name type="scientific">marine sediment metagenome</name>
    <dbReference type="NCBI Taxonomy" id="412755"/>
    <lineage>
        <taxon>unclassified sequences</taxon>
        <taxon>metagenomes</taxon>
        <taxon>ecological metagenomes</taxon>
    </lineage>
</organism>